<reference evidence="1" key="1">
    <citation type="submission" date="2020-08" db="EMBL/GenBank/DDBJ databases">
        <title>Genome public.</title>
        <authorList>
            <person name="Liu C."/>
            <person name="Sun Q."/>
        </authorList>
    </citation>
    <scope>NUCLEOTIDE SEQUENCE</scope>
    <source>
        <strain evidence="1">NSJ-12</strain>
    </source>
</reference>
<proteinExistence type="predicted"/>
<dbReference type="Pfam" id="PF05119">
    <property type="entry name" value="Terminase_4"/>
    <property type="match status" value="1"/>
</dbReference>
<dbReference type="InterPro" id="IPR006448">
    <property type="entry name" value="Phage_term_ssu_P27"/>
</dbReference>
<dbReference type="NCBIfam" id="TIGR01558">
    <property type="entry name" value="sm_term_P27"/>
    <property type="match status" value="1"/>
</dbReference>
<sequence length="155" mass="17268">MARPAKSISMKTGLMTKEEINARLEGEQRLRGQSDALKPPSYLSNTQKKIFKFIHKQLESSGILGNLDVYVLAQTAITIDRIQECEAHINENGLLGIDGKPSSSVKIRESYMKDFFRLCNELSLSPQSRAKLANINFQSKQNEADPLLSILGGDE</sequence>
<organism evidence="1 2">
    <name type="scientific">Zhenhengia yiwuensis</name>
    <dbReference type="NCBI Taxonomy" id="2763666"/>
    <lineage>
        <taxon>Bacteria</taxon>
        <taxon>Bacillati</taxon>
        <taxon>Bacillota</taxon>
        <taxon>Clostridia</taxon>
        <taxon>Lachnospirales</taxon>
        <taxon>Lachnospiraceae</taxon>
        <taxon>Zhenhengia</taxon>
    </lineage>
</organism>
<gene>
    <name evidence="1" type="ORF">H8718_06290</name>
</gene>
<dbReference type="Proteomes" id="UP000655830">
    <property type="component" value="Unassembled WGS sequence"/>
</dbReference>
<name>A0A926EHM8_9FIRM</name>
<keyword evidence="2" id="KW-1185">Reference proteome</keyword>
<dbReference type="RefSeq" id="WP_249332300.1">
    <property type="nucleotide sequence ID" value="NZ_JACRSY010000008.1"/>
</dbReference>
<comment type="caution">
    <text evidence="1">The sequence shown here is derived from an EMBL/GenBank/DDBJ whole genome shotgun (WGS) entry which is preliminary data.</text>
</comment>
<accession>A0A926EHM8</accession>
<evidence type="ECO:0000313" key="2">
    <source>
        <dbReference type="Proteomes" id="UP000655830"/>
    </source>
</evidence>
<protein>
    <submittedName>
        <fullName evidence="1">Phage terminase small subunit P27 family</fullName>
    </submittedName>
</protein>
<dbReference type="AlphaFoldDB" id="A0A926EHM8"/>
<evidence type="ECO:0000313" key="1">
    <source>
        <dbReference type="EMBL" id="MBC8579145.1"/>
    </source>
</evidence>
<dbReference type="EMBL" id="JACRSY010000008">
    <property type="protein sequence ID" value="MBC8579145.1"/>
    <property type="molecule type" value="Genomic_DNA"/>
</dbReference>